<evidence type="ECO:0000313" key="3">
    <source>
        <dbReference type="Proteomes" id="UP000285326"/>
    </source>
</evidence>
<reference evidence="2 3" key="1">
    <citation type="journal article" date="2018" name="BMC Genomics">
        <title>Comparative genome analyses reveal sequence features reflecting distinct modes of host-adaptation between dicot and monocot powdery mildew.</title>
        <authorList>
            <person name="Wu Y."/>
            <person name="Ma X."/>
            <person name="Pan Z."/>
            <person name="Kale S.D."/>
            <person name="Song Y."/>
            <person name="King H."/>
            <person name="Zhang Q."/>
            <person name="Presley C."/>
            <person name="Deng X."/>
            <person name="Wei C.I."/>
            <person name="Xiao S."/>
        </authorList>
    </citation>
    <scope>NUCLEOTIDE SEQUENCE [LARGE SCALE GENOMIC DNA]</scope>
    <source>
        <strain evidence="2">UMSG1</strain>
    </source>
</reference>
<dbReference type="AlphaFoldDB" id="A0A420ISL9"/>
<organism evidence="2 3">
    <name type="scientific">Golovinomyces cichoracearum</name>
    <dbReference type="NCBI Taxonomy" id="62708"/>
    <lineage>
        <taxon>Eukaryota</taxon>
        <taxon>Fungi</taxon>
        <taxon>Dikarya</taxon>
        <taxon>Ascomycota</taxon>
        <taxon>Pezizomycotina</taxon>
        <taxon>Leotiomycetes</taxon>
        <taxon>Erysiphales</taxon>
        <taxon>Erysiphaceae</taxon>
        <taxon>Golovinomyces</taxon>
    </lineage>
</organism>
<dbReference type="EMBL" id="MCBS01021885">
    <property type="protein sequence ID" value="RKF77515.1"/>
    <property type="molecule type" value="Genomic_DNA"/>
</dbReference>
<proteinExistence type="predicted"/>
<feature type="compositionally biased region" description="Basic and acidic residues" evidence="1">
    <location>
        <begin position="15"/>
        <end position="27"/>
    </location>
</feature>
<protein>
    <submittedName>
        <fullName evidence="2">Uncharacterized protein</fullName>
    </submittedName>
</protein>
<evidence type="ECO:0000313" key="2">
    <source>
        <dbReference type="EMBL" id="RKF77515.1"/>
    </source>
</evidence>
<accession>A0A420ISL9</accession>
<dbReference type="Proteomes" id="UP000285326">
    <property type="component" value="Unassembled WGS sequence"/>
</dbReference>
<sequence>MENTLAVILEKSERLGKTAVEPEKGETDVNESNDCVDSTEDEPNTRGILNKNKIYGGYNGDLNPDDSERNFDGSLNIYRMAQFLEKQQTKNESERFVKSIWPEVRIESDLKRKGIQIKGLPDGAHKFKVYLDNSWKLVQASDVSFFYKLRQIQRALIQATIPYDLWPVKFSLMLEGDFQIIQKFIDNTVASWPQALEATFQLMDWHGTMRRPVLQFARLSPFQSEGYVNFAWRLRTAFQELPRQPHFDSAIRDMLFETVKTYMPSDWSTIQSKIRMPTAQLVEKIVIQAGIIAQMPVE</sequence>
<evidence type="ECO:0000256" key="1">
    <source>
        <dbReference type="SAM" id="MobiDB-lite"/>
    </source>
</evidence>
<name>A0A420ISL9_9PEZI</name>
<comment type="caution">
    <text evidence="2">The sequence shown here is derived from an EMBL/GenBank/DDBJ whole genome shotgun (WGS) entry which is preliminary data.</text>
</comment>
<gene>
    <name evidence="2" type="ORF">GcM1_218012</name>
</gene>
<feature type="region of interest" description="Disordered" evidence="1">
    <location>
        <begin position="15"/>
        <end position="48"/>
    </location>
</feature>